<gene>
    <name evidence="6" type="ORF">D9R14_02520</name>
</gene>
<dbReference type="Pfam" id="PF16925">
    <property type="entry name" value="TetR_C_13"/>
    <property type="match status" value="1"/>
</dbReference>
<dbReference type="Proteomes" id="UP000269692">
    <property type="component" value="Unassembled WGS sequence"/>
</dbReference>
<dbReference type="InterPro" id="IPR011075">
    <property type="entry name" value="TetR_C"/>
</dbReference>
<protein>
    <submittedName>
        <fullName evidence="6">TetR/AcrR family transcriptional regulator</fullName>
    </submittedName>
</protein>
<feature type="DNA-binding region" description="H-T-H motif" evidence="4">
    <location>
        <begin position="43"/>
        <end position="62"/>
    </location>
</feature>
<comment type="caution">
    <text evidence="6">The sequence shown here is derived from an EMBL/GenBank/DDBJ whole genome shotgun (WGS) entry which is preliminary data.</text>
</comment>
<dbReference type="InterPro" id="IPR001647">
    <property type="entry name" value="HTH_TetR"/>
</dbReference>
<evidence type="ECO:0000256" key="1">
    <source>
        <dbReference type="ARBA" id="ARBA00023015"/>
    </source>
</evidence>
<dbReference type="PRINTS" id="PR00455">
    <property type="entry name" value="HTHTETR"/>
</dbReference>
<evidence type="ECO:0000313" key="7">
    <source>
        <dbReference type="Proteomes" id="UP000269692"/>
    </source>
</evidence>
<keyword evidence="1" id="KW-0805">Transcription regulation</keyword>
<reference evidence="6 7" key="1">
    <citation type="submission" date="2018-10" db="EMBL/GenBank/DDBJ databases">
        <title>Xanthobacter tagetidis genome sequencing and assembly.</title>
        <authorList>
            <person name="Maclea K.S."/>
            <person name="Goen A.E."/>
            <person name="Fatima S.A."/>
        </authorList>
    </citation>
    <scope>NUCLEOTIDE SEQUENCE [LARGE SCALE GENOMIC DNA]</scope>
    <source>
        <strain evidence="6 7">ATCC 700314</strain>
    </source>
</reference>
<dbReference type="Gene3D" id="1.10.357.10">
    <property type="entry name" value="Tetracycline Repressor, domain 2"/>
    <property type="match status" value="1"/>
</dbReference>
<evidence type="ECO:0000256" key="2">
    <source>
        <dbReference type="ARBA" id="ARBA00023125"/>
    </source>
</evidence>
<dbReference type="AlphaFoldDB" id="A0A3L7AQF2"/>
<dbReference type="OrthoDB" id="9787680at2"/>
<dbReference type="GO" id="GO:0003677">
    <property type="term" value="F:DNA binding"/>
    <property type="evidence" value="ECO:0007669"/>
    <property type="project" value="UniProtKB-UniRule"/>
</dbReference>
<keyword evidence="3" id="KW-0804">Transcription</keyword>
<sequence>MTVTFNPHKARSTPQEGADASARQRLIEAATRLFCQYGITAVGVDAVVAEAGTAKATLYKTFGSKEKLVEAVLEREGQAWRDWFLGELARGEAAPVARLRRIFPVLRQWFCDDAFFGCPFINAVAETDKRDDRMRQIALAHKKVVLETLGKLAEEAGARDPGGLAHQLGLLIDGAIVAAMITKDANVALLAGETADALLRPLAAEAA</sequence>
<feature type="domain" description="HTH tetR-type" evidence="5">
    <location>
        <begin position="20"/>
        <end position="80"/>
    </location>
</feature>
<dbReference type="RefSeq" id="WP_121621695.1">
    <property type="nucleotide sequence ID" value="NZ_JACIIW010000004.1"/>
</dbReference>
<dbReference type="PANTHER" id="PTHR47506:SF3">
    <property type="entry name" value="HTH-TYPE TRANSCRIPTIONAL REGULATOR LMRA"/>
    <property type="match status" value="1"/>
</dbReference>
<dbReference type="PANTHER" id="PTHR47506">
    <property type="entry name" value="TRANSCRIPTIONAL REGULATORY PROTEIN"/>
    <property type="match status" value="1"/>
</dbReference>
<dbReference type="SUPFAM" id="SSF48498">
    <property type="entry name" value="Tetracyclin repressor-like, C-terminal domain"/>
    <property type="match status" value="1"/>
</dbReference>
<evidence type="ECO:0000259" key="5">
    <source>
        <dbReference type="PROSITE" id="PS50977"/>
    </source>
</evidence>
<organism evidence="6 7">
    <name type="scientific">Xanthobacter tagetidis</name>
    <dbReference type="NCBI Taxonomy" id="60216"/>
    <lineage>
        <taxon>Bacteria</taxon>
        <taxon>Pseudomonadati</taxon>
        <taxon>Pseudomonadota</taxon>
        <taxon>Alphaproteobacteria</taxon>
        <taxon>Hyphomicrobiales</taxon>
        <taxon>Xanthobacteraceae</taxon>
        <taxon>Xanthobacter</taxon>
    </lineage>
</organism>
<evidence type="ECO:0000256" key="4">
    <source>
        <dbReference type="PROSITE-ProRule" id="PRU00335"/>
    </source>
</evidence>
<dbReference type="InterPro" id="IPR036271">
    <property type="entry name" value="Tet_transcr_reg_TetR-rel_C_sf"/>
</dbReference>
<evidence type="ECO:0000256" key="3">
    <source>
        <dbReference type="ARBA" id="ARBA00023163"/>
    </source>
</evidence>
<dbReference type="EMBL" id="RCTF01000001">
    <property type="protein sequence ID" value="RLP81881.1"/>
    <property type="molecule type" value="Genomic_DNA"/>
</dbReference>
<dbReference type="PROSITE" id="PS50977">
    <property type="entry name" value="HTH_TETR_2"/>
    <property type="match status" value="1"/>
</dbReference>
<keyword evidence="2 4" id="KW-0238">DNA-binding</keyword>
<accession>A0A3L7AQF2</accession>
<dbReference type="SUPFAM" id="SSF46689">
    <property type="entry name" value="Homeodomain-like"/>
    <property type="match status" value="1"/>
</dbReference>
<proteinExistence type="predicted"/>
<keyword evidence="7" id="KW-1185">Reference proteome</keyword>
<name>A0A3L7AQF2_9HYPH</name>
<evidence type="ECO:0000313" key="6">
    <source>
        <dbReference type="EMBL" id="RLP81881.1"/>
    </source>
</evidence>
<dbReference type="Pfam" id="PF00440">
    <property type="entry name" value="TetR_N"/>
    <property type="match status" value="1"/>
</dbReference>
<dbReference type="InterPro" id="IPR009057">
    <property type="entry name" value="Homeodomain-like_sf"/>
</dbReference>